<name>A0A2M4B3Q8_9DIPT</name>
<evidence type="ECO:0000313" key="1">
    <source>
        <dbReference type="EMBL" id="MBW47683.1"/>
    </source>
</evidence>
<accession>A0A2M4B3Q8</accession>
<proteinExistence type="predicted"/>
<dbReference type="EMBL" id="GGFK01014362">
    <property type="protein sequence ID" value="MBW47683.1"/>
    <property type="molecule type" value="Transcribed_RNA"/>
</dbReference>
<protein>
    <submittedName>
        <fullName evidence="1">Putative secreted protein</fullName>
    </submittedName>
</protein>
<sequence length="137" mass="15384">MRCAAFGLLVGRSFGTSFGASWPHTTHAAVLPVPRSFRWKRREKYQKQLEHVDCVLILVLVALLMRCNGGGPRLRLNIVKKAAELFFIRHAPPSNPFKVEIQTVFVVLSLLLHGFSFFCVFEISHSSDCATISATRI</sequence>
<reference evidence="1" key="1">
    <citation type="submission" date="2018-01" db="EMBL/GenBank/DDBJ databases">
        <title>An insight into the sialome of Amazonian anophelines.</title>
        <authorList>
            <person name="Ribeiro J.M."/>
            <person name="Scarpassa V."/>
            <person name="Calvo E."/>
        </authorList>
    </citation>
    <scope>NUCLEOTIDE SEQUENCE</scope>
    <source>
        <tissue evidence="1">Salivary glands</tissue>
    </source>
</reference>
<organism evidence="1">
    <name type="scientific">Anopheles triannulatus</name>
    <dbReference type="NCBI Taxonomy" id="58253"/>
    <lineage>
        <taxon>Eukaryota</taxon>
        <taxon>Metazoa</taxon>
        <taxon>Ecdysozoa</taxon>
        <taxon>Arthropoda</taxon>
        <taxon>Hexapoda</taxon>
        <taxon>Insecta</taxon>
        <taxon>Pterygota</taxon>
        <taxon>Neoptera</taxon>
        <taxon>Endopterygota</taxon>
        <taxon>Diptera</taxon>
        <taxon>Nematocera</taxon>
        <taxon>Culicoidea</taxon>
        <taxon>Culicidae</taxon>
        <taxon>Anophelinae</taxon>
        <taxon>Anopheles</taxon>
    </lineage>
</organism>
<dbReference type="AlphaFoldDB" id="A0A2M4B3Q8"/>